<dbReference type="RefSeq" id="WP_133429623.1">
    <property type="nucleotide sequence ID" value="NZ_BMCC01000001.1"/>
</dbReference>
<evidence type="ECO:0000313" key="3">
    <source>
        <dbReference type="Proteomes" id="UP000295328"/>
    </source>
</evidence>
<gene>
    <name evidence="2" type="ORF">ERX37_05430</name>
</gene>
<keyword evidence="1" id="KW-0472">Membrane</keyword>
<dbReference type="AlphaFoldDB" id="A0A4R6BPC8"/>
<feature type="transmembrane region" description="Helical" evidence="1">
    <location>
        <begin position="89"/>
        <end position="108"/>
    </location>
</feature>
<reference evidence="2 3" key="1">
    <citation type="submission" date="2019-01" db="EMBL/GenBank/DDBJ databases">
        <title>Draft genome sequences of the type strains of six Macrococcus species.</title>
        <authorList>
            <person name="Mazhar S."/>
            <person name="Altermann E."/>
            <person name="Hill C."/>
            <person name="Mcauliffe O."/>
        </authorList>
    </citation>
    <scope>NUCLEOTIDE SEQUENCE [LARGE SCALE GENOMIC DNA]</scope>
    <source>
        <strain evidence="2 3">CCM4809</strain>
    </source>
</reference>
<dbReference type="EMBL" id="SCWE01000001">
    <property type="protein sequence ID" value="TDM03527.1"/>
    <property type="molecule type" value="Genomic_DNA"/>
</dbReference>
<comment type="caution">
    <text evidence="2">The sequence shown here is derived from an EMBL/GenBank/DDBJ whole genome shotgun (WGS) entry which is preliminary data.</text>
</comment>
<organism evidence="2 3">
    <name type="scientific">Macrococcus hajekii</name>
    <dbReference type="NCBI Taxonomy" id="198482"/>
    <lineage>
        <taxon>Bacteria</taxon>
        <taxon>Bacillati</taxon>
        <taxon>Bacillota</taxon>
        <taxon>Bacilli</taxon>
        <taxon>Bacillales</taxon>
        <taxon>Staphylococcaceae</taxon>
        <taxon>Macrococcus</taxon>
    </lineage>
</organism>
<dbReference type="OrthoDB" id="9831498at2"/>
<dbReference type="Proteomes" id="UP000295328">
    <property type="component" value="Unassembled WGS sequence"/>
</dbReference>
<accession>A0A4R6BPC8</accession>
<protein>
    <submittedName>
        <fullName evidence="2">Uncharacterized protein</fullName>
    </submittedName>
</protein>
<keyword evidence="1" id="KW-0812">Transmembrane</keyword>
<keyword evidence="1" id="KW-1133">Transmembrane helix</keyword>
<proteinExistence type="predicted"/>
<evidence type="ECO:0000256" key="1">
    <source>
        <dbReference type="SAM" id="Phobius"/>
    </source>
</evidence>
<sequence>MPLEDKETIIKIFESLGEIKGQLANLDVVREKADTAHEKASTAIGLSGENKEDIAELKTKHGITAGVAHEARDLANYNNKKLAEISTNVKWFAGLSVPAIISIVLWILNQVFS</sequence>
<evidence type="ECO:0000313" key="2">
    <source>
        <dbReference type="EMBL" id="TDM03527.1"/>
    </source>
</evidence>
<keyword evidence="3" id="KW-1185">Reference proteome</keyword>
<name>A0A4R6BPC8_9STAP</name>